<sequence>MADINHAYDNILDNSTSNIRKISHFFTQRKITESQDILNPDTLQRTKKDINFTQNYLALVLPKDEKSPILRIEIYGTHGYCYQGEIISYTDNNPHLLIPLNNDKEIFVNIYDYNKNITEDDTVDTDEVKPHFHKKEKNIKYIAFIHVPKRYQNIDDYDLDSPHVYDLKNQNKETTLQNKYKPTKTTKSIQVEL</sequence>
<evidence type="ECO:0000313" key="2">
    <source>
        <dbReference type="Proteomes" id="UP000029781"/>
    </source>
</evidence>
<accession>E3T5Q4</accession>
<dbReference type="KEGG" id="vg:9887886"/>
<gene>
    <name evidence="1" type="ORF">crov483</name>
</gene>
<evidence type="ECO:0000313" key="1">
    <source>
        <dbReference type="EMBL" id="ADO67517.1"/>
    </source>
</evidence>
<proteinExistence type="predicted"/>
<dbReference type="EMBL" id="GU244497">
    <property type="protein sequence ID" value="ADO67517.1"/>
    <property type="molecule type" value="Genomic_DNA"/>
</dbReference>
<name>E3T5Q4_CROVB</name>
<dbReference type="GeneID" id="9887886"/>
<dbReference type="Proteomes" id="UP000029781">
    <property type="component" value="Segment"/>
</dbReference>
<protein>
    <submittedName>
        <fullName evidence="1">Uncharacterized protein</fullName>
    </submittedName>
</protein>
<reference evidence="1 2" key="1">
    <citation type="journal article" date="2010" name="Proc. Natl. Acad. Sci. U.S.A.">
        <title>Giant virus with a remarkable complement of genes infects marine zooplankton.</title>
        <authorList>
            <person name="Fischer M.G."/>
            <person name="Allen M.J."/>
            <person name="Wilson W.H."/>
            <person name="Suttle C.A."/>
        </authorList>
    </citation>
    <scope>NUCLEOTIDE SEQUENCE [LARGE SCALE GENOMIC DNA]</scope>
    <source>
        <strain evidence="1 2">BV-PW1</strain>
    </source>
</reference>
<organism evidence="1 2">
    <name type="scientific">Cafeteria roenbergensis virus (strain BV-PW1)</name>
    <name type="common">CroV</name>
    <dbReference type="NCBI Taxonomy" id="693272"/>
    <lineage>
        <taxon>Viruses</taxon>
        <taxon>Varidnaviria</taxon>
        <taxon>Bamfordvirae</taxon>
        <taxon>Nucleocytoviricota</taxon>
        <taxon>Megaviricetes</taxon>
        <taxon>Imitervirales</taxon>
        <taxon>Mimiviridae</taxon>
        <taxon>Aliimimivirinae</taxon>
        <taxon>Rheavirus</taxon>
        <taxon>Rheavirus sinusmexicani</taxon>
    </lineage>
</organism>
<organismHost>
    <name type="scientific">Cafeteria roenbergensis</name>
    <name type="common">Marine flagellate</name>
    <dbReference type="NCBI Taxonomy" id="33653"/>
</organismHost>
<keyword evidence="2" id="KW-1185">Reference proteome</keyword>
<dbReference type="RefSeq" id="YP_003970116.1">
    <property type="nucleotide sequence ID" value="NC_014637.1"/>
</dbReference>